<dbReference type="Proteomes" id="UP000198210">
    <property type="component" value="Chromosome I"/>
</dbReference>
<evidence type="ECO:0000313" key="2">
    <source>
        <dbReference type="EMBL" id="SCG45435.1"/>
    </source>
</evidence>
<proteinExistence type="predicted"/>
<dbReference type="EMBL" id="LT607751">
    <property type="protein sequence ID" value="SCG45435.1"/>
    <property type="molecule type" value="Genomic_DNA"/>
</dbReference>
<name>A0A1C5HHH2_9ACTN</name>
<reference evidence="2 3" key="1">
    <citation type="submission" date="2016-06" db="EMBL/GenBank/DDBJ databases">
        <authorList>
            <person name="Kjaerup R.B."/>
            <person name="Dalgaard T.S."/>
            <person name="Juul-Madsen H.R."/>
        </authorList>
    </citation>
    <scope>NUCLEOTIDE SEQUENCE [LARGE SCALE GENOMIC DNA]</scope>
    <source>
        <strain evidence="2 3">DSM 45097</strain>
    </source>
</reference>
<sequence length="288" mass="29048">MALSLVLGIVVIALVVAALTGTPAAGDPAPARVRRTVRGWRWGGLAVGVAAAAVAVRSDPLGRGTAIAAPLLGLCVLAGVVAGESRAARPTGPARTAALETRQVRHYLPRWPARAVAVAGAGLAVLLAATTAAGSADDLGRAGRSLAYDCGVVAGSHGPWAGSFYSLPLAVVLGVGVLLAGLALRRVVGRPRPVDDAGDLVRDDAERRRAGYAVTGACGLLVTVPLIGVSLTTSAGLLASPCRPLWWTAAAWLLLLLVPGWLALAAWSVTALLRSGAPTPRPAVPVAR</sequence>
<keyword evidence="1" id="KW-0472">Membrane</keyword>
<feature type="transmembrane region" description="Helical" evidence="1">
    <location>
        <begin position="164"/>
        <end position="184"/>
    </location>
</feature>
<keyword evidence="1" id="KW-1133">Transmembrane helix</keyword>
<feature type="transmembrane region" description="Helical" evidence="1">
    <location>
        <begin position="212"/>
        <end position="239"/>
    </location>
</feature>
<feature type="transmembrane region" description="Helical" evidence="1">
    <location>
        <begin position="115"/>
        <end position="136"/>
    </location>
</feature>
<keyword evidence="1" id="KW-0812">Transmembrane</keyword>
<gene>
    <name evidence="2" type="ORF">GA0074704_1737</name>
</gene>
<protein>
    <submittedName>
        <fullName evidence="2">Uncharacterized protein</fullName>
    </submittedName>
</protein>
<feature type="transmembrane region" description="Helical" evidence="1">
    <location>
        <begin position="245"/>
        <end position="273"/>
    </location>
</feature>
<evidence type="ECO:0000256" key="1">
    <source>
        <dbReference type="SAM" id="Phobius"/>
    </source>
</evidence>
<evidence type="ECO:0000313" key="3">
    <source>
        <dbReference type="Proteomes" id="UP000198210"/>
    </source>
</evidence>
<dbReference type="AlphaFoldDB" id="A0A1C5HHH2"/>
<keyword evidence="3" id="KW-1185">Reference proteome</keyword>
<accession>A0A1C5HHH2</accession>
<dbReference type="RefSeq" id="WP_231926791.1">
    <property type="nucleotide sequence ID" value="NZ_JBHLYF010000042.1"/>
</dbReference>
<organism evidence="2 3">
    <name type="scientific">Micromonospora siamensis</name>
    <dbReference type="NCBI Taxonomy" id="299152"/>
    <lineage>
        <taxon>Bacteria</taxon>
        <taxon>Bacillati</taxon>
        <taxon>Actinomycetota</taxon>
        <taxon>Actinomycetes</taxon>
        <taxon>Micromonosporales</taxon>
        <taxon>Micromonosporaceae</taxon>
        <taxon>Micromonospora</taxon>
    </lineage>
</organism>
<feature type="transmembrane region" description="Helical" evidence="1">
    <location>
        <begin position="40"/>
        <end position="56"/>
    </location>
</feature>